<dbReference type="Proteomes" id="UP000545386">
    <property type="component" value="Unassembled WGS sequence"/>
</dbReference>
<dbReference type="InterPro" id="IPR029024">
    <property type="entry name" value="TerB-like"/>
</dbReference>
<organism evidence="2 3">
    <name type="scientific">Pusillimonas minor</name>
    <dbReference type="NCBI Taxonomy" id="2697024"/>
    <lineage>
        <taxon>Bacteria</taxon>
        <taxon>Pseudomonadati</taxon>
        <taxon>Pseudomonadota</taxon>
        <taxon>Betaproteobacteria</taxon>
        <taxon>Burkholderiales</taxon>
        <taxon>Alcaligenaceae</taxon>
        <taxon>Pusillimonas</taxon>
    </lineage>
</organism>
<name>A0A842HRG3_9BURK</name>
<keyword evidence="1" id="KW-1133">Transmembrane helix</keyword>
<dbReference type="RefSeq" id="WP_185779662.1">
    <property type="nucleotide sequence ID" value="NZ_JACJUU010000005.1"/>
</dbReference>
<dbReference type="Gene3D" id="1.10.3680.10">
    <property type="entry name" value="TerB-like"/>
    <property type="match status" value="1"/>
</dbReference>
<dbReference type="EMBL" id="JACJUU010000005">
    <property type="protein sequence ID" value="MBC2769950.1"/>
    <property type="molecule type" value="Genomic_DNA"/>
</dbReference>
<gene>
    <name evidence="2" type="ORF">GTU67_08505</name>
</gene>
<feature type="transmembrane region" description="Helical" evidence="1">
    <location>
        <begin position="33"/>
        <end position="51"/>
    </location>
</feature>
<comment type="caution">
    <text evidence="2">The sequence shown here is derived from an EMBL/GenBank/DDBJ whole genome shotgun (WGS) entry which is preliminary data.</text>
</comment>
<reference evidence="2 3" key="1">
    <citation type="submission" date="2020-08" db="EMBL/GenBank/DDBJ databases">
        <title>Paraeoetvoesia sp. YC-7-48 draft genome sequence.</title>
        <authorList>
            <person name="Yao L."/>
        </authorList>
    </citation>
    <scope>NUCLEOTIDE SEQUENCE [LARGE SCALE GENOMIC DNA]</scope>
    <source>
        <strain evidence="3">YC-7-48</strain>
    </source>
</reference>
<proteinExistence type="predicted"/>
<dbReference type="CDD" id="cd07178">
    <property type="entry name" value="terB_like_YebE"/>
    <property type="match status" value="1"/>
</dbReference>
<dbReference type="AlphaFoldDB" id="A0A842HRG3"/>
<keyword evidence="1" id="KW-0472">Membrane</keyword>
<dbReference type="InterPro" id="IPR007486">
    <property type="entry name" value="YebE"/>
</dbReference>
<keyword evidence="3" id="KW-1185">Reference proteome</keyword>
<evidence type="ECO:0000313" key="2">
    <source>
        <dbReference type="EMBL" id="MBC2769950.1"/>
    </source>
</evidence>
<dbReference type="Pfam" id="PF04391">
    <property type="entry name" value="DUF533"/>
    <property type="match status" value="1"/>
</dbReference>
<accession>A0A842HRG3</accession>
<evidence type="ECO:0000256" key="1">
    <source>
        <dbReference type="SAM" id="Phobius"/>
    </source>
</evidence>
<protein>
    <submittedName>
        <fullName evidence="2">Tellurite resistance TerB family protein</fullName>
    </submittedName>
</protein>
<keyword evidence="1" id="KW-0812">Transmembrane</keyword>
<dbReference type="SUPFAM" id="SSF158682">
    <property type="entry name" value="TerB-like"/>
    <property type="match status" value="1"/>
</dbReference>
<evidence type="ECO:0000313" key="3">
    <source>
        <dbReference type="Proteomes" id="UP000545386"/>
    </source>
</evidence>
<sequence>MSVQDLLKQVLQSGQGLGQSAGGALGDMAKSKGMGGFGGGAVAGGVLGLLLGNKKFRKMGGKVATYGAAAALGAVALKAYQDWQSGKQAPAGQAPVPPAPVQGHGAAPVAAAPAALGWSATDTEQHSRVVLAAMIAAAKADGHIGPQERQLIEGEVVRVAGSPADRAWFEAELQKPADPAAVASMATTPEMAAEVYLASLLVVDEESFMERAYLDELARQLKLDPSLKGQLEAQLKAL</sequence>